<evidence type="ECO:0000256" key="2">
    <source>
        <dbReference type="PROSITE-ProRule" id="PRU00169"/>
    </source>
</evidence>
<dbReference type="Pfam" id="PF00486">
    <property type="entry name" value="Trans_reg_C"/>
    <property type="match status" value="1"/>
</dbReference>
<evidence type="ECO:0000313" key="6">
    <source>
        <dbReference type="EMBL" id="QWZ06727.1"/>
    </source>
</evidence>
<keyword evidence="7" id="KW-1185">Reference proteome</keyword>
<protein>
    <submittedName>
        <fullName evidence="6">Response regulator transcription factor</fullName>
    </submittedName>
</protein>
<dbReference type="GO" id="GO:0032993">
    <property type="term" value="C:protein-DNA complex"/>
    <property type="evidence" value="ECO:0007669"/>
    <property type="project" value="TreeGrafter"/>
</dbReference>
<evidence type="ECO:0000256" key="3">
    <source>
        <dbReference type="PROSITE-ProRule" id="PRU01091"/>
    </source>
</evidence>
<evidence type="ECO:0000259" key="4">
    <source>
        <dbReference type="PROSITE" id="PS50110"/>
    </source>
</evidence>
<feature type="domain" description="OmpR/PhoB-type" evidence="5">
    <location>
        <begin position="120"/>
        <end position="220"/>
    </location>
</feature>
<evidence type="ECO:0000259" key="5">
    <source>
        <dbReference type="PROSITE" id="PS51755"/>
    </source>
</evidence>
<dbReference type="SMART" id="SM00448">
    <property type="entry name" value="REC"/>
    <property type="match status" value="1"/>
</dbReference>
<dbReference type="CDD" id="cd17574">
    <property type="entry name" value="REC_OmpR"/>
    <property type="match status" value="1"/>
</dbReference>
<proteinExistence type="predicted"/>
<dbReference type="GO" id="GO:0000976">
    <property type="term" value="F:transcription cis-regulatory region binding"/>
    <property type="evidence" value="ECO:0007669"/>
    <property type="project" value="TreeGrafter"/>
</dbReference>
<gene>
    <name evidence="6" type="ORF">KRR39_14380</name>
</gene>
<dbReference type="AlphaFoldDB" id="A0A975XYT6"/>
<reference evidence="6" key="1">
    <citation type="submission" date="2021-06" db="EMBL/GenBank/DDBJ databases">
        <title>Complete genome sequence of Nocardioides sp. G188.</title>
        <authorList>
            <person name="Im W.-T."/>
        </authorList>
    </citation>
    <scope>NUCLEOTIDE SEQUENCE</scope>
    <source>
        <strain evidence="6">G188</strain>
    </source>
</reference>
<dbReference type="Pfam" id="PF00072">
    <property type="entry name" value="Response_reg"/>
    <property type="match status" value="1"/>
</dbReference>
<dbReference type="PROSITE" id="PS51755">
    <property type="entry name" value="OMPR_PHOB"/>
    <property type="match status" value="1"/>
</dbReference>
<accession>A0A975XYT6</accession>
<keyword evidence="1 3" id="KW-0238">DNA-binding</keyword>
<dbReference type="PANTHER" id="PTHR48111:SF37">
    <property type="entry name" value="RESPONSE REGULATOR PROTEIN CARR"/>
    <property type="match status" value="1"/>
</dbReference>
<dbReference type="InterPro" id="IPR001789">
    <property type="entry name" value="Sig_transdc_resp-reg_receiver"/>
</dbReference>
<evidence type="ECO:0000256" key="1">
    <source>
        <dbReference type="ARBA" id="ARBA00023125"/>
    </source>
</evidence>
<sequence>MVTIAVCEDDAALRSVLARAVKAAGHDVVVARNGGEALRLFPKVSPDVVILDIGLPDSDGRDVCLALRAGGLAAPVLFLTARDGVHDKVAGFESGGDDYLTKPFELPELLVRISALARRAGAAATPPEGLHLDPARHAVTAHGATVPLTPTEFRLLAKLLATPEHVVRRHALVAAGWPMGASVHDNTLDSYMARLRRKLDVLAGVERSIDTVRGVGYVWR</sequence>
<name>A0A975XYT6_9ACTN</name>
<dbReference type="InterPro" id="IPR001867">
    <property type="entry name" value="OmpR/PhoB-type_DNA-bd"/>
</dbReference>
<dbReference type="InterPro" id="IPR039420">
    <property type="entry name" value="WalR-like"/>
</dbReference>
<feature type="modified residue" description="4-aspartylphosphate" evidence="2">
    <location>
        <position position="52"/>
    </location>
</feature>
<feature type="DNA-binding region" description="OmpR/PhoB-type" evidence="3">
    <location>
        <begin position="120"/>
        <end position="220"/>
    </location>
</feature>
<dbReference type="EMBL" id="CP077062">
    <property type="protein sequence ID" value="QWZ06727.1"/>
    <property type="molecule type" value="Genomic_DNA"/>
</dbReference>
<dbReference type="GO" id="GO:0000156">
    <property type="term" value="F:phosphorelay response regulator activity"/>
    <property type="evidence" value="ECO:0007669"/>
    <property type="project" value="TreeGrafter"/>
</dbReference>
<evidence type="ECO:0000313" key="7">
    <source>
        <dbReference type="Proteomes" id="UP000683575"/>
    </source>
</evidence>
<dbReference type="PROSITE" id="PS50110">
    <property type="entry name" value="RESPONSE_REGULATORY"/>
    <property type="match status" value="1"/>
</dbReference>
<keyword evidence="2" id="KW-0597">Phosphoprotein</keyword>
<dbReference type="KEGG" id="nps:KRR39_14380"/>
<feature type="domain" description="Response regulatory" evidence="4">
    <location>
        <begin position="3"/>
        <end position="117"/>
    </location>
</feature>
<dbReference type="GO" id="GO:0005829">
    <property type="term" value="C:cytosol"/>
    <property type="evidence" value="ECO:0007669"/>
    <property type="project" value="TreeGrafter"/>
</dbReference>
<dbReference type="SMART" id="SM00862">
    <property type="entry name" value="Trans_reg_C"/>
    <property type="match status" value="1"/>
</dbReference>
<organism evidence="6 7">
    <name type="scientific">Nocardioides panacis</name>
    <dbReference type="NCBI Taxonomy" id="2849501"/>
    <lineage>
        <taxon>Bacteria</taxon>
        <taxon>Bacillati</taxon>
        <taxon>Actinomycetota</taxon>
        <taxon>Actinomycetes</taxon>
        <taxon>Propionibacteriales</taxon>
        <taxon>Nocardioidaceae</taxon>
        <taxon>Nocardioides</taxon>
    </lineage>
</organism>
<dbReference type="CDD" id="cd00383">
    <property type="entry name" value="trans_reg_C"/>
    <property type="match status" value="1"/>
</dbReference>
<dbReference type="PANTHER" id="PTHR48111">
    <property type="entry name" value="REGULATOR OF RPOS"/>
    <property type="match status" value="1"/>
</dbReference>
<dbReference type="Proteomes" id="UP000683575">
    <property type="component" value="Chromosome"/>
</dbReference>
<dbReference type="RefSeq" id="WP_216937880.1">
    <property type="nucleotide sequence ID" value="NZ_CP077062.1"/>
</dbReference>
<dbReference type="GO" id="GO:0006355">
    <property type="term" value="P:regulation of DNA-templated transcription"/>
    <property type="evidence" value="ECO:0007669"/>
    <property type="project" value="InterPro"/>
</dbReference>